<accession>H3KHM1</accession>
<dbReference type="EMBL" id="AFBQ01000345">
    <property type="protein sequence ID" value="EHY30382.1"/>
    <property type="molecule type" value="Genomic_DNA"/>
</dbReference>
<dbReference type="OrthoDB" id="9155260at2"/>
<proteinExistence type="predicted"/>
<gene>
    <name evidence="2" type="ORF">HMPREF9440_02267</name>
</gene>
<reference evidence="2 3" key="1">
    <citation type="submission" date="2011-11" db="EMBL/GenBank/DDBJ databases">
        <authorList>
            <person name="Weinstock G."/>
            <person name="Sodergren E."/>
            <person name="Clifton S."/>
            <person name="Fulton L."/>
            <person name="Fulton B."/>
            <person name="Courtney L."/>
            <person name="Fronick C."/>
            <person name="Harrison M."/>
            <person name="Strong C."/>
            <person name="Farmer C."/>
            <person name="Delahaunty K."/>
            <person name="Markovic C."/>
            <person name="Hall O."/>
            <person name="Minx P."/>
            <person name="Tomlinson C."/>
            <person name="Mitreva M."/>
            <person name="Hou S."/>
            <person name="Chen J."/>
            <person name="Wollam A."/>
            <person name="Pepin K.H."/>
            <person name="Johnson M."/>
            <person name="Bhonagiri V."/>
            <person name="Zhang X."/>
            <person name="Suruliraj S."/>
            <person name="Warren W."/>
            <person name="Chinwalla A."/>
            <person name="Mardis E.R."/>
            <person name="Wilson R.K."/>
        </authorList>
    </citation>
    <scope>NUCLEOTIDE SEQUENCE [LARGE SCALE GENOMIC DNA]</scope>
    <source>
        <strain evidence="2 3">YIT 11816</strain>
    </source>
</reference>
<dbReference type="RefSeq" id="WP_008543565.1">
    <property type="nucleotide sequence ID" value="NZ_JH605013.1"/>
</dbReference>
<dbReference type="STRING" id="762967.HMPREF9440_02267"/>
<dbReference type="AlphaFoldDB" id="H3KHM1"/>
<dbReference type="Proteomes" id="UP000004956">
    <property type="component" value="Unassembled WGS sequence"/>
</dbReference>
<name>H3KHM1_9BURK</name>
<feature type="chain" id="PRO_5003588051" evidence="1">
    <location>
        <begin position="25"/>
        <end position="141"/>
    </location>
</feature>
<dbReference type="HOGENOM" id="CLU_142714_0_0_4"/>
<sequence length="141" mass="15144">MLRLNVAAALSAALLGIVPAAAWASAQSEKLATCLHQNAGQADKEALVQWAFVAIGRTSPAREVVRIPDAKTRQVESNAQKMLTRLVTKHCAREAATLAFTDPKNGLQDTLGELARKLAADELKKRVNPVLPLTITDLLKP</sequence>
<organism evidence="2 3">
    <name type="scientific">Sutterella parvirubra YIT 11816</name>
    <dbReference type="NCBI Taxonomy" id="762967"/>
    <lineage>
        <taxon>Bacteria</taxon>
        <taxon>Pseudomonadati</taxon>
        <taxon>Pseudomonadota</taxon>
        <taxon>Betaproteobacteria</taxon>
        <taxon>Burkholderiales</taxon>
        <taxon>Sutterellaceae</taxon>
        <taxon>Sutterella</taxon>
    </lineage>
</organism>
<keyword evidence="3" id="KW-1185">Reference proteome</keyword>
<keyword evidence="1" id="KW-0732">Signal</keyword>
<dbReference type="PATRIC" id="fig|762967.3.peg.1784"/>
<evidence type="ECO:0000313" key="2">
    <source>
        <dbReference type="EMBL" id="EHY30382.1"/>
    </source>
</evidence>
<comment type="caution">
    <text evidence="2">The sequence shown here is derived from an EMBL/GenBank/DDBJ whole genome shotgun (WGS) entry which is preliminary data.</text>
</comment>
<feature type="signal peptide" evidence="1">
    <location>
        <begin position="1"/>
        <end position="24"/>
    </location>
</feature>
<evidence type="ECO:0000313" key="3">
    <source>
        <dbReference type="Proteomes" id="UP000004956"/>
    </source>
</evidence>
<evidence type="ECO:0000256" key="1">
    <source>
        <dbReference type="SAM" id="SignalP"/>
    </source>
</evidence>
<protein>
    <submittedName>
        <fullName evidence="2">Uncharacterized protein</fullName>
    </submittedName>
</protein>